<keyword evidence="2" id="KW-1185">Reference proteome</keyword>
<feature type="domain" description="Piwi" evidence="1">
    <location>
        <begin position="27"/>
        <end position="153"/>
    </location>
</feature>
<dbReference type="SUPFAM" id="SSF53098">
    <property type="entry name" value="Ribonuclease H-like"/>
    <property type="match status" value="1"/>
</dbReference>
<reference evidence="3" key="1">
    <citation type="submission" date="2016-11" db="UniProtKB">
        <authorList>
            <consortium name="WormBaseParasite"/>
        </authorList>
    </citation>
    <scope>IDENTIFICATION</scope>
</reference>
<dbReference type="PANTHER" id="PTHR22891">
    <property type="entry name" value="EUKARYOTIC TRANSLATION INITIATION FACTOR 2C"/>
    <property type="match status" value="1"/>
</dbReference>
<dbReference type="Gene3D" id="3.30.420.10">
    <property type="entry name" value="Ribonuclease H-like superfamily/Ribonuclease H"/>
    <property type="match status" value="1"/>
</dbReference>
<accession>A0A1I7ZYD2</accession>
<protein>
    <submittedName>
        <fullName evidence="3">Piwi domain-containing protein</fullName>
    </submittedName>
</protein>
<evidence type="ECO:0000313" key="2">
    <source>
        <dbReference type="Proteomes" id="UP000095287"/>
    </source>
</evidence>
<dbReference type="Proteomes" id="UP000095287">
    <property type="component" value="Unplaced"/>
</dbReference>
<dbReference type="GO" id="GO:0003676">
    <property type="term" value="F:nucleic acid binding"/>
    <property type="evidence" value="ECO:0007669"/>
    <property type="project" value="InterPro"/>
</dbReference>
<dbReference type="WBParaSite" id="L893_g30994.t1">
    <property type="protein sequence ID" value="L893_g30994.t1"/>
    <property type="gene ID" value="L893_g30994"/>
</dbReference>
<proteinExistence type="predicted"/>
<evidence type="ECO:0000313" key="3">
    <source>
        <dbReference type="WBParaSite" id="L893_g30994.t1"/>
    </source>
</evidence>
<dbReference type="AlphaFoldDB" id="A0A1I7ZYD2"/>
<evidence type="ECO:0000259" key="1">
    <source>
        <dbReference type="PROSITE" id="PS50822"/>
    </source>
</evidence>
<dbReference type="Pfam" id="PF02171">
    <property type="entry name" value="Piwi"/>
    <property type="match status" value="1"/>
</dbReference>
<dbReference type="PROSITE" id="PS50822">
    <property type="entry name" value="PIWI"/>
    <property type="match status" value="1"/>
</dbReference>
<dbReference type="InterPro" id="IPR036397">
    <property type="entry name" value="RNaseH_sf"/>
</dbReference>
<dbReference type="InterPro" id="IPR003165">
    <property type="entry name" value="Piwi"/>
</dbReference>
<name>A0A1I7ZYD2_9BILA</name>
<dbReference type="InterPro" id="IPR012337">
    <property type="entry name" value="RNaseH-like_sf"/>
</dbReference>
<organism evidence="2 3">
    <name type="scientific">Steinernema glaseri</name>
    <dbReference type="NCBI Taxonomy" id="37863"/>
    <lineage>
        <taxon>Eukaryota</taxon>
        <taxon>Metazoa</taxon>
        <taxon>Ecdysozoa</taxon>
        <taxon>Nematoda</taxon>
        <taxon>Chromadorea</taxon>
        <taxon>Rhabditida</taxon>
        <taxon>Tylenchina</taxon>
        <taxon>Panagrolaimomorpha</taxon>
        <taxon>Strongyloidoidea</taxon>
        <taxon>Steinernematidae</taxon>
        <taxon>Steinernema</taxon>
    </lineage>
</organism>
<dbReference type="SMART" id="SM00950">
    <property type="entry name" value="Piwi"/>
    <property type="match status" value="1"/>
</dbReference>
<sequence>MSAAANRELKSVFATIKDMAELADQGRFDPTITYIHIERNHQMRFKVDERLQMPRGFASSSNGNVPAGTVVEKVITSAKVYDFYLCSHYGALGTSRPTRYIVYFDDWMLTADQIQHASFCLCFLTSNCTKAVSIPAPAYYANKGCERGRKYINSCQLKREMLHPYEPLPIPNPVSTTMYMV</sequence>